<evidence type="ECO:0000313" key="1">
    <source>
        <dbReference type="EMBL" id="KAG0541361.1"/>
    </source>
</evidence>
<dbReference type="Pfam" id="PF07893">
    <property type="entry name" value="DUF1668"/>
    <property type="match status" value="1"/>
</dbReference>
<gene>
    <name evidence="1" type="ORF">BDA96_02G009800</name>
</gene>
<name>A0A921UTQ3_SORBI</name>
<accession>A0A921UTQ3</accession>
<sequence length="310" mass="34666">MIRRFVNLVAEKYKCGEYSLHRLDVSKHLFHQSRADARMEEQLYIMHGGGGGGGGGHELNFDVLRYAPPLRRPWSKIKAWYWQPLPVPPPPFFVDDDQSAAVISGYAVVDGGKTICLSSDAEGAIGTYYLNDNTLTVIEEGKRTYFLNNNIINTMACCEWKRAGDWVLPFTGKAEYIPDLDLWLGFSLHSPGYLCAASNLSDMHKDHRPMSSPIVWPDNTPKEWMTVNAKLLSLGSGKFAVAKVFKAAVRAGLFSERDTVVEDEVLVLTGVELEFRGKEDNNNSLRGLKLLQHKSICYTCANGTAIRYVL</sequence>
<dbReference type="Proteomes" id="UP000807115">
    <property type="component" value="Chromosome 2"/>
</dbReference>
<evidence type="ECO:0000313" key="2">
    <source>
        <dbReference type="Proteomes" id="UP000807115"/>
    </source>
</evidence>
<dbReference type="EMBL" id="CM027681">
    <property type="protein sequence ID" value="KAG0541361.1"/>
    <property type="molecule type" value="Genomic_DNA"/>
</dbReference>
<organism evidence="1 2">
    <name type="scientific">Sorghum bicolor</name>
    <name type="common">Sorghum</name>
    <name type="synonym">Sorghum vulgare</name>
    <dbReference type="NCBI Taxonomy" id="4558"/>
    <lineage>
        <taxon>Eukaryota</taxon>
        <taxon>Viridiplantae</taxon>
        <taxon>Streptophyta</taxon>
        <taxon>Embryophyta</taxon>
        <taxon>Tracheophyta</taxon>
        <taxon>Spermatophyta</taxon>
        <taxon>Magnoliopsida</taxon>
        <taxon>Liliopsida</taxon>
        <taxon>Poales</taxon>
        <taxon>Poaceae</taxon>
        <taxon>PACMAD clade</taxon>
        <taxon>Panicoideae</taxon>
        <taxon>Andropogonodae</taxon>
        <taxon>Andropogoneae</taxon>
        <taxon>Sorghinae</taxon>
        <taxon>Sorghum</taxon>
    </lineage>
</organism>
<dbReference type="InterPro" id="IPR012871">
    <property type="entry name" value="DUF1668_ORYSA"/>
</dbReference>
<dbReference type="AlphaFoldDB" id="A0A921UTQ3"/>
<protein>
    <submittedName>
        <fullName evidence="1">Uncharacterized protein</fullName>
    </submittedName>
</protein>
<proteinExistence type="predicted"/>
<dbReference type="PANTHER" id="PTHR33085">
    <property type="entry name" value="OS12G0113100 PROTEIN-RELATED"/>
    <property type="match status" value="1"/>
</dbReference>
<dbReference type="PANTHER" id="PTHR33085:SF113">
    <property type="entry name" value="OS05G0126000 PROTEIN"/>
    <property type="match status" value="1"/>
</dbReference>
<reference evidence="1" key="2">
    <citation type="submission" date="2020-10" db="EMBL/GenBank/DDBJ databases">
        <authorList>
            <person name="Cooper E.A."/>
            <person name="Brenton Z.W."/>
            <person name="Flinn B.S."/>
            <person name="Jenkins J."/>
            <person name="Shu S."/>
            <person name="Flowers D."/>
            <person name="Luo F."/>
            <person name="Wang Y."/>
            <person name="Xia P."/>
            <person name="Barry K."/>
            <person name="Daum C."/>
            <person name="Lipzen A."/>
            <person name="Yoshinaga Y."/>
            <person name="Schmutz J."/>
            <person name="Saski C."/>
            <person name="Vermerris W."/>
            <person name="Kresovich S."/>
        </authorList>
    </citation>
    <scope>NUCLEOTIDE SEQUENCE</scope>
</reference>
<comment type="caution">
    <text evidence="1">The sequence shown here is derived from an EMBL/GenBank/DDBJ whole genome shotgun (WGS) entry which is preliminary data.</text>
</comment>
<reference evidence="1" key="1">
    <citation type="journal article" date="2019" name="BMC Genomics">
        <title>A new reference genome for Sorghum bicolor reveals high levels of sequence similarity between sweet and grain genotypes: implications for the genetics of sugar metabolism.</title>
        <authorList>
            <person name="Cooper E.A."/>
            <person name="Brenton Z.W."/>
            <person name="Flinn B.S."/>
            <person name="Jenkins J."/>
            <person name="Shu S."/>
            <person name="Flowers D."/>
            <person name="Luo F."/>
            <person name="Wang Y."/>
            <person name="Xia P."/>
            <person name="Barry K."/>
            <person name="Daum C."/>
            <person name="Lipzen A."/>
            <person name="Yoshinaga Y."/>
            <person name="Schmutz J."/>
            <person name="Saski C."/>
            <person name="Vermerris W."/>
            <person name="Kresovich S."/>
        </authorList>
    </citation>
    <scope>NUCLEOTIDE SEQUENCE</scope>
</reference>